<evidence type="ECO:0008006" key="3">
    <source>
        <dbReference type="Google" id="ProtNLM"/>
    </source>
</evidence>
<organism evidence="1 2">
    <name type="scientific">Arthrobacter bambusae</name>
    <dbReference type="NCBI Taxonomy" id="1338426"/>
    <lineage>
        <taxon>Bacteria</taxon>
        <taxon>Bacillati</taxon>
        <taxon>Actinomycetota</taxon>
        <taxon>Actinomycetes</taxon>
        <taxon>Micrococcales</taxon>
        <taxon>Micrococcaceae</taxon>
        <taxon>Arthrobacter</taxon>
    </lineage>
</organism>
<evidence type="ECO:0000313" key="2">
    <source>
        <dbReference type="Proteomes" id="UP001549307"/>
    </source>
</evidence>
<proteinExistence type="predicted"/>
<name>A0ABV2P1Z3_9MICC</name>
<keyword evidence="2" id="KW-1185">Reference proteome</keyword>
<comment type="caution">
    <text evidence="1">The sequence shown here is derived from an EMBL/GenBank/DDBJ whole genome shotgun (WGS) entry which is preliminary data.</text>
</comment>
<reference evidence="1 2" key="1">
    <citation type="submission" date="2024-06" db="EMBL/GenBank/DDBJ databases">
        <title>Sorghum-associated microbial communities from plants grown in Nebraska, USA.</title>
        <authorList>
            <person name="Schachtman D."/>
        </authorList>
    </citation>
    <scope>NUCLEOTIDE SEQUENCE [LARGE SCALE GENOMIC DNA]</scope>
    <source>
        <strain evidence="1 2">3552</strain>
    </source>
</reference>
<dbReference type="EMBL" id="JBEPSN010000001">
    <property type="protein sequence ID" value="MET4538587.1"/>
    <property type="molecule type" value="Genomic_DNA"/>
</dbReference>
<accession>A0ABV2P1Z3</accession>
<dbReference type="Proteomes" id="UP001549307">
    <property type="component" value="Unassembled WGS sequence"/>
</dbReference>
<sequence length="605" mass="67568">MATMNIELQAVTKIVHMVSKCPHLEPIIGSNDKTLLTDGHIDVHSSESHSKATFDGRVHVQVKGRKLSGNMKLPRTFPITRTDLAGYLKNQGVLYFVVYINPKTGKALPAYALLNPFKLQQLIDGMASQKQVGVRIKPLPTDPERIEGIVKLALRSADEKPSMRVDSRELDFSRITVYTDGSLNLDTPVRLTRADHDYTLVLETSGGMVLSVDEELVITPAEYVGEVTTLTVSCGDFVFHHPTRRRVDKDTVELELSKGLKIQRSGTGQASTGSISLMMRETLRERFNDVGFYLACADQQVFSIDGVETAVGQAAADDQEELRGHFEYLTALMALCDHLGVDPSLVDLKPLEGKRGNQLLGLHGVMLRGEEINVEHDEPTGRILQPMGRWSLQLLVTQDTTDGKWVCRDLFHPELGLQFVMTGEDEAGETQICRVTPYEVLEREHLPFTLNLHLDNLVNAYSSIIEYPEAANFANTTVLNLVRAADLVAIRKPEFLEAALTLNSWLISKQGALPHHQINHWQIAARNGQLTQAERFEIRSLKGQASRNELDKPLLIEAACAILLGDEEEIAYCLSRLDEKQLVAFRDWPIWELHSPHTTPEDGQH</sequence>
<evidence type="ECO:0000313" key="1">
    <source>
        <dbReference type="EMBL" id="MET4538587.1"/>
    </source>
</evidence>
<gene>
    <name evidence="1" type="ORF">ABIE37_000342</name>
</gene>
<protein>
    <recommendedName>
        <fullName evidence="3">DUF4365 domain-containing protein</fullName>
    </recommendedName>
</protein>